<proteinExistence type="predicted"/>
<evidence type="ECO:0000313" key="1">
    <source>
        <dbReference type="EMBL" id="GFP26218.1"/>
    </source>
</evidence>
<organism evidence="1 2">
    <name type="scientific">Candidatus Hakubella thermalkaliphila</name>
    <dbReference type="NCBI Taxonomy" id="2754717"/>
    <lineage>
        <taxon>Bacteria</taxon>
        <taxon>Bacillati</taxon>
        <taxon>Actinomycetota</taxon>
        <taxon>Actinomycetota incertae sedis</taxon>
        <taxon>Candidatus Hakubellales</taxon>
        <taxon>Candidatus Hakubellaceae</taxon>
        <taxon>Candidatus Hakubella</taxon>
    </lineage>
</organism>
<evidence type="ECO:0000313" key="2">
    <source>
        <dbReference type="Proteomes" id="UP000543224"/>
    </source>
</evidence>
<accession>A0A6V8P145</accession>
<reference evidence="1 2" key="1">
    <citation type="journal article" date="2020" name="Front. Microbiol.">
        <title>Single-cell genomics of novel Actinobacteria with the Wood-Ljungdahl pathway discovered in a serpentinizing system.</title>
        <authorList>
            <person name="Merino N."/>
            <person name="Kawai M."/>
            <person name="Boyd E.S."/>
            <person name="Colman D.R."/>
            <person name="McGlynn S.E."/>
            <person name="Nealson K.H."/>
            <person name="Kurokawa K."/>
            <person name="Hongoh Y."/>
        </authorList>
    </citation>
    <scope>NUCLEOTIDE SEQUENCE [LARGE SCALE GENOMIC DNA]</scope>
    <source>
        <strain evidence="1 2">S25</strain>
    </source>
</reference>
<feature type="non-terminal residue" evidence="1">
    <location>
        <position position="37"/>
    </location>
</feature>
<gene>
    <name evidence="1" type="ORF">HKBW3S25_01709</name>
</gene>
<dbReference type="Proteomes" id="UP000543224">
    <property type="component" value="Unassembled WGS sequence"/>
</dbReference>
<sequence>MAIFASISRAANVDTKSELYLYIERLSAYGLIDSAIL</sequence>
<name>A0A6V8P145_9ACTN</name>
<dbReference type="AlphaFoldDB" id="A0A6V8P145"/>
<protein>
    <submittedName>
        <fullName evidence="1">Uncharacterized protein</fullName>
    </submittedName>
</protein>
<dbReference type="EMBL" id="BLRX01000447">
    <property type="protein sequence ID" value="GFP26218.1"/>
    <property type="molecule type" value="Genomic_DNA"/>
</dbReference>
<comment type="caution">
    <text evidence="1">The sequence shown here is derived from an EMBL/GenBank/DDBJ whole genome shotgun (WGS) entry which is preliminary data.</text>
</comment>